<dbReference type="GO" id="GO:2000304">
    <property type="term" value="P:positive regulation of ceramide biosynthetic process"/>
    <property type="evidence" value="ECO:0007669"/>
    <property type="project" value="TreeGrafter"/>
</dbReference>
<dbReference type="InterPro" id="IPR036770">
    <property type="entry name" value="Ankyrin_rpt-contain_sf"/>
</dbReference>
<evidence type="ECO:0000256" key="4">
    <source>
        <dbReference type="ARBA" id="ARBA00023098"/>
    </source>
</evidence>
<feature type="short sequence motif" description="GXSXG" evidence="5">
    <location>
        <begin position="207"/>
        <end position="211"/>
    </location>
</feature>
<organism evidence="7 8">
    <name type="scientific">Panagrellus redivivus</name>
    <name type="common">Microworm</name>
    <dbReference type="NCBI Taxonomy" id="6233"/>
    <lineage>
        <taxon>Eukaryota</taxon>
        <taxon>Metazoa</taxon>
        <taxon>Ecdysozoa</taxon>
        <taxon>Nematoda</taxon>
        <taxon>Chromadorea</taxon>
        <taxon>Rhabditida</taxon>
        <taxon>Tylenchina</taxon>
        <taxon>Panagrolaimomorpha</taxon>
        <taxon>Panagrolaimoidea</taxon>
        <taxon>Panagrolaimidae</taxon>
        <taxon>Panagrellus</taxon>
    </lineage>
</organism>
<dbReference type="PANTHER" id="PTHR24139">
    <property type="entry name" value="CALCIUM-INDEPENDENT PHOSPHOLIPASE A2"/>
    <property type="match status" value="1"/>
</dbReference>
<feature type="active site" description="Proton acceptor" evidence="5">
    <location>
        <position position="337"/>
    </location>
</feature>
<keyword evidence="4 5" id="KW-0443">Lipid metabolism</keyword>
<feature type="short sequence motif" description="DGA/G" evidence="5">
    <location>
        <begin position="337"/>
        <end position="339"/>
    </location>
</feature>
<dbReference type="InterPro" id="IPR047148">
    <property type="entry name" value="PLPL9"/>
</dbReference>
<evidence type="ECO:0000259" key="6">
    <source>
        <dbReference type="PROSITE" id="PS51635"/>
    </source>
</evidence>
<dbReference type="InterPro" id="IPR016035">
    <property type="entry name" value="Acyl_Trfase/lysoPLipase"/>
</dbReference>
<evidence type="ECO:0000256" key="1">
    <source>
        <dbReference type="ARBA" id="ARBA00022737"/>
    </source>
</evidence>
<dbReference type="AlphaFoldDB" id="A0A7E4UUZ2"/>
<reference evidence="8" key="2">
    <citation type="submission" date="2020-10" db="UniProtKB">
        <authorList>
            <consortium name="WormBaseParasite"/>
        </authorList>
    </citation>
    <scope>IDENTIFICATION</scope>
</reference>
<sequence length="502" mass="56363">MTSFFGATFVRLTVREYGNRPRQTDKESVAAVQMVVAPVPADLLEAVQTQCIAGVVRLYAAYNLSGDAVDNDGNNALHLAVKTNNVLLVRTVLLLFDRKYKLSKKRNNKGKKPIDMTNNNDLRKSFEIIEGTVMPGSEKQRSIKYEMEKNVNQQCMKNTLENQEGKMSVLLSLDGGGIRGIVHILILMALERKLPNPVTTYFDWIAGTSTGAIVALALSMGKSLEEILRIYLKLKSEIFTQTRPYNVKNYETYLKESLGAGKRMSEIKSHKIIITSCLSNIAPPRLKLFRNYQPNLDAKDLKDFEYDDPESVYCWKAARASSAAPTYFAPFENIYCDGGIMANNPTTEILTEFHRFKNIQEHAGEAPPPPIGCVLSLGTGITPPIAISSKGRANDLLKLISKTTEQIKNMTMVFIKQLTASDGLPVERSQTWSHSMGVPFFRFSPPLTQKVELDESRDVFIMQLMWDVENYLAIECADEIDELVKYLQTLRTNEKEQCDNSA</sequence>
<dbReference type="Proteomes" id="UP000492821">
    <property type="component" value="Unassembled WGS sequence"/>
</dbReference>
<feature type="domain" description="PNPLA" evidence="6">
    <location>
        <begin position="171"/>
        <end position="350"/>
    </location>
</feature>
<feature type="active site" description="Nucleophile" evidence="5">
    <location>
        <position position="209"/>
    </location>
</feature>
<dbReference type="GO" id="GO:0047499">
    <property type="term" value="F:calcium-independent phospholipase A2 activity"/>
    <property type="evidence" value="ECO:0007669"/>
    <property type="project" value="InterPro"/>
</dbReference>
<evidence type="ECO:0000313" key="7">
    <source>
        <dbReference type="Proteomes" id="UP000492821"/>
    </source>
</evidence>
<evidence type="ECO:0000313" key="8">
    <source>
        <dbReference type="WBParaSite" id="Pan_g13167.t1"/>
    </source>
</evidence>
<dbReference type="WBParaSite" id="Pan_g13167.t1">
    <property type="protein sequence ID" value="Pan_g13167.t1"/>
    <property type="gene ID" value="Pan_g13167"/>
</dbReference>
<keyword evidence="2 5" id="KW-0378">Hydrolase</keyword>
<name>A0A7E4UUZ2_PANRE</name>
<keyword evidence="5" id="KW-0442">Lipid degradation</keyword>
<evidence type="ECO:0000256" key="2">
    <source>
        <dbReference type="ARBA" id="ARBA00022801"/>
    </source>
</evidence>
<dbReference type="SUPFAM" id="SSF52151">
    <property type="entry name" value="FabD/lysophospholipase-like"/>
    <property type="match status" value="1"/>
</dbReference>
<dbReference type="Gene3D" id="1.25.40.20">
    <property type="entry name" value="Ankyrin repeat-containing domain"/>
    <property type="match status" value="1"/>
</dbReference>
<dbReference type="InterPro" id="IPR002641">
    <property type="entry name" value="PNPLA_dom"/>
</dbReference>
<accession>A0A7E4UUZ2</accession>
<proteinExistence type="predicted"/>
<evidence type="ECO:0000256" key="5">
    <source>
        <dbReference type="PROSITE-ProRule" id="PRU01161"/>
    </source>
</evidence>
<dbReference type="GO" id="GO:0052816">
    <property type="term" value="F:long-chain fatty acyl-CoA hydrolase activity"/>
    <property type="evidence" value="ECO:0007669"/>
    <property type="project" value="TreeGrafter"/>
</dbReference>
<keyword evidence="7" id="KW-1185">Reference proteome</keyword>
<dbReference type="SUPFAM" id="SSF48403">
    <property type="entry name" value="Ankyrin repeat"/>
    <property type="match status" value="1"/>
</dbReference>
<keyword evidence="1" id="KW-0677">Repeat</keyword>
<dbReference type="PANTHER" id="PTHR24139:SF34">
    <property type="entry name" value="85_88 KDA CALCIUM-INDEPENDENT PHOSPHOLIPASE A2"/>
    <property type="match status" value="1"/>
</dbReference>
<feature type="short sequence motif" description="GXGXXG" evidence="5">
    <location>
        <begin position="175"/>
        <end position="180"/>
    </location>
</feature>
<keyword evidence="3" id="KW-0040">ANK repeat</keyword>
<dbReference type="Gene3D" id="3.40.1090.10">
    <property type="entry name" value="Cytosolic phospholipase A2 catalytic domain"/>
    <property type="match status" value="1"/>
</dbReference>
<protein>
    <submittedName>
        <fullName evidence="8">PNPLA domain-containing protein</fullName>
    </submittedName>
</protein>
<dbReference type="Pfam" id="PF01734">
    <property type="entry name" value="Patatin"/>
    <property type="match status" value="1"/>
</dbReference>
<dbReference type="GO" id="GO:0016042">
    <property type="term" value="P:lipid catabolic process"/>
    <property type="evidence" value="ECO:0007669"/>
    <property type="project" value="UniProtKB-UniRule"/>
</dbReference>
<dbReference type="GO" id="GO:0005739">
    <property type="term" value="C:mitochondrion"/>
    <property type="evidence" value="ECO:0007669"/>
    <property type="project" value="TreeGrafter"/>
</dbReference>
<dbReference type="PROSITE" id="PS51635">
    <property type="entry name" value="PNPLA"/>
    <property type="match status" value="1"/>
</dbReference>
<evidence type="ECO:0000256" key="3">
    <source>
        <dbReference type="ARBA" id="ARBA00023043"/>
    </source>
</evidence>
<reference evidence="7" key="1">
    <citation type="journal article" date="2013" name="Genetics">
        <title>The draft genome and transcriptome of Panagrellus redivivus are shaped by the harsh demands of a free-living lifestyle.</title>
        <authorList>
            <person name="Srinivasan J."/>
            <person name="Dillman A.R."/>
            <person name="Macchietto M.G."/>
            <person name="Heikkinen L."/>
            <person name="Lakso M."/>
            <person name="Fracchia K.M."/>
            <person name="Antoshechkin I."/>
            <person name="Mortazavi A."/>
            <person name="Wong G."/>
            <person name="Sternberg P.W."/>
        </authorList>
    </citation>
    <scope>NUCLEOTIDE SEQUENCE [LARGE SCALE GENOMIC DNA]</scope>
    <source>
        <strain evidence="7">MT8872</strain>
    </source>
</reference>